<evidence type="ECO:0000256" key="3">
    <source>
        <dbReference type="ARBA" id="ARBA00023054"/>
    </source>
</evidence>
<keyword evidence="5" id="KW-0964">Secreted</keyword>
<keyword evidence="3" id="KW-0175">Coiled coil</keyword>
<proteinExistence type="inferred from homology"/>
<evidence type="ECO:0000256" key="5">
    <source>
        <dbReference type="RuleBase" id="RU362066"/>
    </source>
</evidence>
<dbReference type="PANTHER" id="PTHR30288:SF0">
    <property type="entry name" value="FLAGELLAR HOOK-ASSOCIATED PROTEIN 2"/>
    <property type="match status" value="1"/>
</dbReference>
<dbReference type="InterPro" id="IPR040026">
    <property type="entry name" value="FliD"/>
</dbReference>
<evidence type="ECO:0000259" key="6">
    <source>
        <dbReference type="Pfam" id="PF02465"/>
    </source>
</evidence>
<dbReference type="GO" id="GO:0009424">
    <property type="term" value="C:bacterial-type flagellum hook"/>
    <property type="evidence" value="ECO:0007669"/>
    <property type="project" value="UniProtKB-UniRule"/>
</dbReference>
<evidence type="ECO:0000256" key="1">
    <source>
        <dbReference type="ARBA" id="ARBA00009764"/>
    </source>
</evidence>
<comment type="subcellular location">
    <subcellularLocation>
        <location evidence="5">Secreted</location>
    </subcellularLocation>
    <subcellularLocation>
        <location evidence="5">Bacterial flagellum</location>
    </subcellularLocation>
</comment>
<protein>
    <recommendedName>
        <fullName evidence="5">Flagellar hook-associated protein 2</fullName>
        <shortName evidence="5">HAP2</shortName>
    </recommendedName>
    <alternativeName>
        <fullName evidence="5">Flagellar cap protein</fullName>
    </alternativeName>
</protein>
<dbReference type="AlphaFoldDB" id="A0A251X0A0"/>
<dbReference type="GO" id="GO:0005576">
    <property type="term" value="C:extracellular region"/>
    <property type="evidence" value="ECO:0007669"/>
    <property type="project" value="UniProtKB-SubCell"/>
</dbReference>
<dbReference type="EMBL" id="MSPP01000001">
    <property type="protein sequence ID" value="OUD10170.1"/>
    <property type="molecule type" value="Genomic_DNA"/>
</dbReference>
<dbReference type="Pfam" id="PF02465">
    <property type="entry name" value="FliD_N"/>
    <property type="match status" value="1"/>
</dbReference>
<reference evidence="8 9" key="1">
    <citation type="submission" date="2016-12" db="EMBL/GenBank/DDBJ databases">
        <title>The draft genome sequence of HSLHS2.</title>
        <authorList>
            <person name="Hu D."/>
            <person name="Wang L."/>
            <person name="Shao Z."/>
        </authorList>
    </citation>
    <scope>NUCLEOTIDE SEQUENCE [LARGE SCALE GENOMIC DNA]</scope>
    <source>
        <strain evidence="8">MCCC 1A06712</strain>
    </source>
</reference>
<dbReference type="InterPro" id="IPR003481">
    <property type="entry name" value="FliD_N"/>
</dbReference>
<evidence type="ECO:0000313" key="8">
    <source>
        <dbReference type="EMBL" id="OUD10170.1"/>
    </source>
</evidence>
<accession>A0A251X0A0</accession>
<sequence>MSAVDYLSALNKNGSGLNISDLTTSLVQADIAPKLNSAERAKTSAETSISAYGTLRSMFEDLDGALDILSGTSVLSATSANSGISVEVTDRSAVQEQNSSVDVINIAQRQVLEFTGFTSPDDVIGTGELTIEIGVWADETTFAVNPDKTTNSITIGEGATLDELAQALSSLDGVTARVLDRGDGTYTLGVVSEEGAGNAIRMTASADAAGGLENFDNTTTNGTKQVQAAADAMLTVDGVTIFRPSNTIDDAIDGLTLTLNSPTEYATTVSVSRDADLAQEVLDAFVNSVNETLTNLKSMTAYATEDSEAGELYNDRTVQRMITDFQKILNEPIAGHSDKPVYLSDLGIQTSRNGSLYINKPLFEQSFDTKPAAFEAVFQNTFRSDDPGVKISGTPNDSTMPGTYRFEFDPDTATATLDGTPLLASALSDGTMSFVAITGNMAGAKLTSSATAQSADVGFGRSMVSKIQLFLDEALQTNGTIDSRELYFNGIVAEQDAEMEILEEKAAVLEARYTAKFAAMEQAISELNSTGNYLTNMVESWNSD</sequence>
<name>A0A251X0A0_9RHOB</name>
<organism evidence="8 9">
    <name type="scientific">Marivivens niveibacter</name>
    <dbReference type="NCBI Taxonomy" id="1930667"/>
    <lineage>
        <taxon>Bacteria</taxon>
        <taxon>Pseudomonadati</taxon>
        <taxon>Pseudomonadota</taxon>
        <taxon>Alphaproteobacteria</taxon>
        <taxon>Rhodobacterales</taxon>
        <taxon>Paracoccaceae</taxon>
        <taxon>Marivivens group</taxon>
        <taxon>Marivivens</taxon>
    </lineage>
</organism>
<dbReference type="GO" id="GO:0009421">
    <property type="term" value="C:bacterial-type flagellum filament cap"/>
    <property type="evidence" value="ECO:0007669"/>
    <property type="project" value="InterPro"/>
</dbReference>
<comment type="subunit">
    <text evidence="2 5">Homopentamer.</text>
</comment>
<dbReference type="GO" id="GO:0071973">
    <property type="term" value="P:bacterial-type flagellum-dependent cell motility"/>
    <property type="evidence" value="ECO:0007669"/>
    <property type="project" value="TreeGrafter"/>
</dbReference>
<dbReference type="Proteomes" id="UP000194664">
    <property type="component" value="Unassembled WGS sequence"/>
</dbReference>
<dbReference type="PANTHER" id="PTHR30288">
    <property type="entry name" value="FLAGELLAR CAP/ASSEMBLY PROTEIN FLID"/>
    <property type="match status" value="1"/>
</dbReference>
<keyword evidence="9" id="KW-1185">Reference proteome</keyword>
<dbReference type="GO" id="GO:0007155">
    <property type="term" value="P:cell adhesion"/>
    <property type="evidence" value="ECO:0007669"/>
    <property type="project" value="InterPro"/>
</dbReference>
<evidence type="ECO:0000313" key="9">
    <source>
        <dbReference type="Proteomes" id="UP000194664"/>
    </source>
</evidence>
<comment type="function">
    <text evidence="5">Required for morphogenesis and for the elongation of the flagellar filament by facilitating polymerization of the flagellin monomers at the tip of growing filament. Forms a capping structure, which prevents flagellin subunits (transported through the central channel of the flagellum) from leaking out without polymerization at the distal end.</text>
</comment>
<comment type="caution">
    <text evidence="8">The sequence shown here is derived from an EMBL/GenBank/DDBJ whole genome shotgun (WGS) entry which is preliminary data.</text>
</comment>
<evidence type="ECO:0000256" key="4">
    <source>
        <dbReference type="ARBA" id="ARBA00023143"/>
    </source>
</evidence>
<dbReference type="OrthoDB" id="9812018at2"/>
<evidence type="ECO:0000259" key="7">
    <source>
        <dbReference type="Pfam" id="PF07195"/>
    </source>
</evidence>
<feature type="domain" description="Flagellar hook-associated protein 2 C-terminal" evidence="7">
    <location>
        <begin position="229"/>
        <end position="529"/>
    </location>
</feature>
<dbReference type="Pfam" id="PF07195">
    <property type="entry name" value="FliD_C"/>
    <property type="match status" value="1"/>
</dbReference>
<evidence type="ECO:0000256" key="2">
    <source>
        <dbReference type="ARBA" id="ARBA00011255"/>
    </source>
</evidence>
<comment type="similarity">
    <text evidence="1 5">Belongs to the FliD family.</text>
</comment>
<dbReference type="InterPro" id="IPR010809">
    <property type="entry name" value="FliD_C"/>
</dbReference>
<keyword evidence="4 5" id="KW-0975">Bacterial flagellum</keyword>
<gene>
    <name evidence="8" type="ORF">BVC71_01240</name>
</gene>
<feature type="domain" description="Flagellar hook-associated protein 2 N-terminal" evidence="6">
    <location>
        <begin position="15"/>
        <end position="110"/>
    </location>
</feature>